<dbReference type="GO" id="GO:0020037">
    <property type="term" value="F:heme binding"/>
    <property type="evidence" value="ECO:0007669"/>
    <property type="project" value="InterPro"/>
</dbReference>
<evidence type="ECO:0000256" key="2">
    <source>
        <dbReference type="ARBA" id="ARBA00022723"/>
    </source>
</evidence>
<evidence type="ECO:0000256" key="5">
    <source>
        <dbReference type="SAM" id="MobiDB-lite"/>
    </source>
</evidence>
<dbReference type="InterPro" id="IPR037217">
    <property type="entry name" value="Trp/Indoleamine_2_3_dOase-like"/>
</dbReference>
<evidence type="ECO:0000256" key="3">
    <source>
        <dbReference type="ARBA" id="ARBA00023004"/>
    </source>
</evidence>
<name>A0AAW0FU62_9APHY</name>
<protein>
    <recommendedName>
        <fullName evidence="8">Indoleamine 2,3-dioxygenase</fullName>
    </recommendedName>
</protein>
<dbReference type="PANTHER" id="PTHR28657">
    <property type="entry name" value="INDOLEAMINE 2,3-DIOXYGENASE"/>
    <property type="match status" value="1"/>
</dbReference>
<evidence type="ECO:0000313" key="7">
    <source>
        <dbReference type="Proteomes" id="UP001385951"/>
    </source>
</evidence>
<dbReference type="GO" id="GO:0019441">
    <property type="term" value="P:L-tryptophan catabolic process to kynurenine"/>
    <property type="evidence" value="ECO:0007669"/>
    <property type="project" value="InterPro"/>
</dbReference>
<comment type="caution">
    <text evidence="6">The sequence shown here is derived from an EMBL/GenBank/DDBJ whole genome shotgun (WGS) entry which is preliminary data.</text>
</comment>
<feature type="compositionally biased region" description="Low complexity" evidence="5">
    <location>
        <begin position="354"/>
        <end position="383"/>
    </location>
</feature>
<dbReference type="GO" id="GO:0033754">
    <property type="term" value="F:indoleamine 2,3-dioxygenase activity"/>
    <property type="evidence" value="ECO:0007669"/>
    <property type="project" value="TreeGrafter"/>
</dbReference>
<evidence type="ECO:0000313" key="6">
    <source>
        <dbReference type="EMBL" id="KAK7682564.1"/>
    </source>
</evidence>
<evidence type="ECO:0000256" key="4">
    <source>
        <dbReference type="PIRSR" id="PIRSR600898-1"/>
    </source>
</evidence>
<feature type="region of interest" description="Disordered" evidence="5">
    <location>
        <begin position="349"/>
        <end position="396"/>
    </location>
</feature>
<dbReference type="PANTHER" id="PTHR28657:SF5">
    <property type="entry name" value="INDOLEAMINE 2,3-DIOXYGENASE"/>
    <property type="match status" value="1"/>
</dbReference>
<comment type="similarity">
    <text evidence="1">Belongs to the indoleamine 2,3-dioxygenase family.</text>
</comment>
<accession>A0AAW0FU62</accession>
<dbReference type="Pfam" id="PF01231">
    <property type="entry name" value="IDO"/>
    <property type="match status" value="1"/>
</dbReference>
<evidence type="ECO:0000256" key="1">
    <source>
        <dbReference type="ARBA" id="ARBA00007119"/>
    </source>
</evidence>
<dbReference type="SUPFAM" id="SSF140959">
    <property type="entry name" value="Indolic compounds 2,3-dioxygenase-like"/>
    <property type="match status" value="1"/>
</dbReference>
<feature type="binding site" description="proximal binding residue" evidence="4">
    <location>
        <position position="453"/>
    </location>
    <ligand>
        <name>heme b</name>
        <dbReference type="ChEBI" id="CHEBI:60344"/>
    </ligand>
    <ligandPart>
        <name>Fe</name>
        <dbReference type="ChEBI" id="CHEBI:18248"/>
    </ligandPart>
</feature>
<dbReference type="InterPro" id="IPR000898">
    <property type="entry name" value="Indolamine_dOase"/>
</dbReference>
<organism evidence="6 7">
    <name type="scientific">Cerrena zonata</name>
    <dbReference type="NCBI Taxonomy" id="2478898"/>
    <lineage>
        <taxon>Eukaryota</taxon>
        <taxon>Fungi</taxon>
        <taxon>Dikarya</taxon>
        <taxon>Basidiomycota</taxon>
        <taxon>Agaricomycotina</taxon>
        <taxon>Agaricomycetes</taxon>
        <taxon>Polyporales</taxon>
        <taxon>Cerrenaceae</taxon>
        <taxon>Cerrena</taxon>
    </lineage>
</organism>
<keyword evidence="4" id="KW-0349">Heme</keyword>
<reference evidence="6 7" key="1">
    <citation type="submission" date="2022-09" db="EMBL/GenBank/DDBJ databases">
        <authorList>
            <person name="Palmer J.M."/>
        </authorList>
    </citation>
    <scope>NUCLEOTIDE SEQUENCE [LARGE SCALE GENOMIC DNA]</scope>
    <source>
        <strain evidence="6 7">DSM 7382</strain>
    </source>
</reference>
<keyword evidence="7" id="KW-1185">Reference proteome</keyword>
<proteinExistence type="inferred from homology"/>
<gene>
    <name evidence="6" type="ORF">QCA50_014364</name>
</gene>
<dbReference type="AlphaFoldDB" id="A0AAW0FU62"/>
<keyword evidence="3 4" id="KW-0408">Iron</keyword>
<dbReference type="GO" id="GO:0046872">
    <property type="term" value="F:metal ion binding"/>
    <property type="evidence" value="ECO:0007669"/>
    <property type="project" value="UniProtKB-KW"/>
</dbReference>
<dbReference type="Proteomes" id="UP001385951">
    <property type="component" value="Unassembled WGS sequence"/>
</dbReference>
<evidence type="ECO:0008006" key="8">
    <source>
        <dbReference type="Google" id="ProtNLM"/>
    </source>
</evidence>
<dbReference type="GO" id="GO:0005737">
    <property type="term" value="C:cytoplasm"/>
    <property type="evidence" value="ECO:0007669"/>
    <property type="project" value="TreeGrafter"/>
</dbReference>
<dbReference type="Gene3D" id="1.20.58.480">
    <property type="match status" value="1"/>
</dbReference>
<keyword evidence="2 4" id="KW-0479">Metal-binding</keyword>
<dbReference type="EMBL" id="JASBNA010000035">
    <property type="protein sequence ID" value="KAK7682564.1"/>
    <property type="molecule type" value="Genomic_DNA"/>
</dbReference>
<sequence length="502" mass="55732">MALQQLNPPPDFMATIPLDHFLALPRPDTNIGRPDGTIDTTTLAAHDFDVDTRSGFMPPDPPMTRLPEQWEAWESALDEAIDNKLQLGDKADLSENDKQKAVRWQSDIRQIPIIPTTELKTSEILLRRAHLVLAWLMHFYVRTLPPSSDDIRIPPPITVPLLQVSSHLQLPPVLTYSDDVLYNWALRQPVPLTYESPTPALNNLRCLRLFTGTTDEEEFYLASARIELQGVRALSLMRATMDEAFVGDDIAIQRISTYLRHLAGVITDMKQTLLAVRDGCDPMTFYNEIRPWFRGADSDVGRRWVFEGLELDPELKEPTELSGPSAGQSSIIHALDIFLGVDRYSHASHVTGHSQTPASSSSQASSSSSSISQSSSQSTSTSPEKSLPPSQSTSTSFLTRMQTYMPRHHRAFLRHLSANPRPLRALVESSEDPSIKEAYNIAVSALKVFRDAHVQIVAVYIVGPSRKGGRPDQELKGTGGTNSMMFVKSVRDQTAGAILKTT</sequence>
<dbReference type="GO" id="GO:0034354">
    <property type="term" value="P:'de novo' NAD+ biosynthetic process from L-tryptophan"/>
    <property type="evidence" value="ECO:0007669"/>
    <property type="project" value="TreeGrafter"/>
</dbReference>